<protein>
    <recommendedName>
        <fullName evidence="5 9">Molybdopterin molybdenumtransferase</fullName>
        <ecNumber evidence="4 9">2.10.1.1</ecNumber>
    </recommendedName>
</protein>
<evidence type="ECO:0000256" key="5">
    <source>
        <dbReference type="ARBA" id="ARBA00021108"/>
    </source>
</evidence>
<dbReference type="SUPFAM" id="SSF63882">
    <property type="entry name" value="MoeA N-terminal region -like"/>
    <property type="match status" value="1"/>
</dbReference>
<evidence type="ECO:0000256" key="6">
    <source>
        <dbReference type="ARBA" id="ARBA00022505"/>
    </source>
</evidence>
<comment type="catalytic activity">
    <reaction evidence="8">
        <text>adenylyl-molybdopterin + molybdate = Mo-molybdopterin + AMP + H(+)</text>
        <dbReference type="Rhea" id="RHEA:35047"/>
        <dbReference type="ChEBI" id="CHEBI:15378"/>
        <dbReference type="ChEBI" id="CHEBI:36264"/>
        <dbReference type="ChEBI" id="CHEBI:62727"/>
        <dbReference type="ChEBI" id="CHEBI:71302"/>
        <dbReference type="ChEBI" id="CHEBI:456215"/>
        <dbReference type="EC" id="2.10.1.1"/>
    </reaction>
</comment>
<dbReference type="GO" id="GO:0046872">
    <property type="term" value="F:metal ion binding"/>
    <property type="evidence" value="ECO:0007669"/>
    <property type="project" value="UniProtKB-UniRule"/>
</dbReference>
<comment type="function">
    <text evidence="1 9">Catalyzes the insertion of molybdate into adenylated molybdopterin with the concomitant release of AMP.</text>
</comment>
<dbReference type="SUPFAM" id="SSF53218">
    <property type="entry name" value="Molybdenum cofactor biosynthesis proteins"/>
    <property type="match status" value="1"/>
</dbReference>
<dbReference type="EMBL" id="LTAY01000022">
    <property type="protein sequence ID" value="OPX49586.1"/>
    <property type="molecule type" value="Genomic_DNA"/>
</dbReference>
<dbReference type="InterPro" id="IPR036425">
    <property type="entry name" value="MoaB/Mog-like_dom_sf"/>
</dbReference>
<dbReference type="Pfam" id="PF03454">
    <property type="entry name" value="MoeA_C"/>
    <property type="match status" value="1"/>
</dbReference>
<evidence type="ECO:0000256" key="4">
    <source>
        <dbReference type="ARBA" id="ARBA00013269"/>
    </source>
</evidence>
<dbReference type="UniPathway" id="UPA00344"/>
<evidence type="ECO:0000256" key="2">
    <source>
        <dbReference type="ARBA" id="ARBA00005046"/>
    </source>
</evidence>
<dbReference type="GO" id="GO:0061599">
    <property type="term" value="F:molybdopterin molybdotransferase activity"/>
    <property type="evidence" value="ECO:0007669"/>
    <property type="project" value="UniProtKB-UniRule"/>
</dbReference>
<dbReference type="InterPro" id="IPR001453">
    <property type="entry name" value="MoaB/Mog_dom"/>
</dbReference>
<evidence type="ECO:0000256" key="1">
    <source>
        <dbReference type="ARBA" id="ARBA00002901"/>
    </source>
</evidence>
<dbReference type="PANTHER" id="PTHR10192:SF5">
    <property type="entry name" value="GEPHYRIN"/>
    <property type="match status" value="1"/>
</dbReference>
<dbReference type="OrthoDB" id="9804758at2"/>
<evidence type="ECO:0000256" key="7">
    <source>
        <dbReference type="ARBA" id="ARBA00023150"/>
    </source>
</evidence>
<evidence type="ECO:0000313" key="12">
    <source>
        <dbReference type="Proteomes" id="UP000191448"/>
    </source>
</evidence>
<dbReference type="PANTHER" id="PTHR10192">
    <property type="entry name" value="MOLYBDOPTERIN BIOSYNTHESIS PROTEIN"/>
    <property type="match status" value="1"/>
</dbReference>
<dbReference type="CDD" id="cd00887">
    <property type="entry name" value="MoeA"/>
    <property type="match status" value="1"/>
</dbReference>
<evidence type="ECO:0000259" key="10">
    <source>
        <dbReference type="SMART" id="SM00852"/>
    </source>
</evidence>
<comment type="caution">
    <text evidence="11">The sequence shown here is derived from an EMBL/GenBank/DDBJ whole genome shotgun (WGS) entry which is preliminary data.</text>
</comment>
<evidence type="ECO:0000313" key="11">
    <source>
        <dbReference type="EMBL" id="OPX49586.1"/>
    </source>
</evidence>
<dbReference type="GO" id="GO:0005829">
    <property type="term" value="C:cytosol"/>
    <property type="evidence" value="ECO:0007669"/>
    <property type="project" value="TreeGrafter"/>
</dbReference>
<keyword evidence="9" id="KW-0460">Magnesium</keyword>
<comment type="cofactor">
    <cofactor evidence="9">
        <name>Mg(2+)</name>
        <dbReference type="ChEBI" id="CHEBI:18420"/>
    </cofactor>
</comment>
<evidence type="ECO:0000256" key="3">
    <source>
        <dbReference type="ARBA" id="ARBA00010763"/>
    </source>
</evidence>
<keyword evidence="7 9" id="KW-0501">Molybdenum cofactor biosynthesis</keyword>
<keyword evidence="9" id="KW-0479">Metal-binding</keyword>
<dbReference type="Gene3D" id="2.170.190.11">
    <property type="entry name" value="Molybdopterin biosynthesis moea protein, domain 3"/>
    <property type="match status" value="1"/>
</dbReference>
<dbReference type="EC" id="2.10.1.1" evidence="4 9"/>
<dbReference type="Gene3D" id="3.40.980.10">
    <property type="entry name" value="MoaB/Mog-like domain"/>
    <property type="match status" value="1"/>
</dbReference>
<keyword evidence="6 9" id="KW-0500">Molybdenum</keyword>
<dbReference type="InterPro" id="IPR038987">
    <property type="entry name" value="MoeA-like"/>
</dbReference>
<comment type="pathway">
    <text evidence="2 9">Cofactor biosynthesis; molybdopterin biosynthesis.</text>
</comment>
<gene>
    <name evidence="11" type="primary">moeA_1</name>
    <name evidence="11" type="ORF">CLTHE_05610</name>
</gene>
<dbReference type="AlphaFoldDB" id="A0A1V4SXZ2"/>
<reference evidence="11 12" key="1">
    <citation type="submission" date="2016-02" db="EMBL/GenBank/DDBJ databases">
        <title>Genome sequence of Clostridium thermobutyricum DSM 4928.</title>
        <authorList>
            <person name="Poehlein A."/>
            <person name="Daniel R."/>
        </authorList>
    </citation>
    <scope>NUCLEOTIDE SEQUENCE [LARGE SCALE GENOMIC DNA]</scope>
    <source>
        <strain evidence="11 12">DSM 4928</strain>
    </source>
</reference>
<dbReference type="InterPro" id="IPR036135">
    <property type="entry name" value="MoeA_linker/N_sf"/>
</dbReference>
<accession>A0A1V4SXZ2</accession>
<dbReference type="InterPro" id="IPR005111">
    <property type="entry name" value="MoeA_C_domain_IV"/>
</dbReference>
<dbReference type="Gene3D" id="3.90.105.10">
    <property type="entry name" value="Molybdopterin biosynthesis moea protein, domain 2"/>
    <property type="match status" value="1"/>
</dbReference>
<dbReference type="SUPFAM" id="SSF63867">
    <property type="entry name" value="MoeA C-terminal domain-like"/>
    <property type="match status" value="1"/>
</dbReference>
<organism evidence="11 12">
    <name type="scientific">Clostridium thermobutyricum DSM 4928</name>
    <dbReference type="NCBI Taxonomy" id="1121339"/>
    <lineage>
        <taxon>Bacteria</taxon>
        <taxon>Bacillati</taxon>
        <taxon>Bacillota</taxon>
        <taxon>Clostridia</taxon>
        <taxon>Eubacteriales</taxon>
        <taxon>Clostridiaceae</taxon>
        <taxon>Clostridium</taxon>
    </lineage>
</organism>
<evidence type="ECO:0000256" key="9">
    <source>
        <dbReference type="RuleBase" id="RU365090"/>
    </source>
</evidence>
<dbReference type="GO" id="GO:0006777">
    <property type="term" value="P:Mo-molybdopterin cofactor biosynthetic process"/>
    <property type="evidence" value="ECO:0007669"/>
    <property type="project" value="UniProtKB-UniRule"/>
</dbReference>
<evidence type="ECO:0000256" key="8">
    <source>
        <dbReference type="ARBA" id="ARBA00047317"/>
    </source>
</evidence>
<dbReference type="Gene3D" id="2.40.340.10">
    <property type="entry name" value="MoeA, C-terminal, domain IV"/>
    <property type="match status" value="1"/>
</dbReference>
<name>A0A1V4SXZ2_9CLOT</name>
<dbReference type="InterPro" id="IPR005110">
    <property type="entry name" value="MoeA_linker/N"/>
</dbReference>
<keyword evidence="9 11" id="KW-0808">Transferase</keyword>
<comment type="similarity">
    <text evidence="3 9">Belongs to the MoeA family.</text>
</comment>
<dbReference type="Pfam" id="PF00994">
    <property type="entry name" value="MoCF_biosynth"/>
    <property type="match status" value="1"/>
</dbReference>
<feature type="domain" description="MoaB/Mog" evidence="10">
    <location>
        <begin position="177"/>
        <end position="315"/>
    </location>
</feature>
<dbReference type="InterPro" id="IPR036688">
    <property type="entry name" value="MoeA_C_domain_IV_sf"/>
</dbReference>
<dbReference type="Pfam" id="PF03453">
    <property type="entry name" value="MoeA_N"/>
    <property type="match status" value="1"/>
</dbReference>
<dbReference type="SMART" id="SM00852">
    <property type="entry name" value="MoCF_biosynth"/>
    <property type="match status" value="1"/>
</dbReference>
<proteinExistence type="inferred from homology"/>
<dbReference type="RefSeq" id="WP_080021905.1">
    <property type="nucleotide sequence ID" value="NZ_LTAY01000022.1"/>
</dbReference>
<sequence>MISLEEAKKIILDNIKEKDSEEVFLYEALNRTLYDDVISPINNPPFPKSPLDGYALNGEELEDLIDYKEFEVIDKIFAGMVSKKNVGKGQCIRIMTGAKIPNGCNCVVRQEDTEEKDGVVKIFKKHKAFDNYIYEGEDFKKDDIILKGGTKLKASEIMAISSLGIEKVKVYKRPVVGIINTGDEIQNSGEALKEGKVYNCNGPFLASRINELNIIAKLNDNLLDNEESLKNGIENLEKETDIIISTGGVSVGEKDIVQKVVKDLGYEILFWKVNIKPGSPLFVGKKGEKLYIGLSGTPVASATTFELLCRDALLKMINCTEDMLKEHKGILLEDFKKKSKKRRFLRVNIDNNDNVTINNIYQSPGQVHTMINSNAILEVKENETLEAGTKVSVLI</sequence>
<dbReference type="Proteomes" id="UP000191448">
    <property type="component" value="Unassembled WGS sequence"/>
</dbReference>